<evidence type="ECO:0000256" key="9">
    <source>
        <dbReference type="ARBA" id="ARBA00023306"/>
    </source>
</evidence>
<organism evidence="13 14">
    <name type="scientific">Anolis carolinensis</name>
    <name type="common">Green anole</name>
    <name type="synonym">American chameleon</name>
    <dbReference type="NCBI Taxonomy" id="28377"/>
    <lineage>
        <taxon>Eukaryota</taxon>
        <taxon>Metazoa</taxon>
        <taxon>Chordata</taxon>
        <taxon>Craniata</taxon>
        <taxon>Vertebrata</taxon>
        <taxon>Euteleostomi</taxon>
        <taxon>Lepidosauria</taxon>
        <taxon>Squamata</taxon>
        <taxon>Bifurcata</taxon>
        <taxon>Unidentata</taxon>
        <taxon>Episquamata</taxon>
        <taxon>Toxicofera</taxon>
        <taxon>Iguania</taxon>
        <taxon>Dactyloidae</taxon>
        <taxon>Anolis</taxon>
    </lineage>
</organism>
<evidence type="ECO:0000256" key="5">
    <source>
        <dbReference type="ARBA" id="ARBA00022618"/>
    </source>
</evidence>
<proteinExistence type="inferred from homology"/>
<evidence type="ECO:0000256" key="2">
    <source>
        <dbReference type="ARBA" id="ARBA00008643"/>
    </source>
</evidence>
<keyword evidence="4" id="KW-0158">Chromosome</keyword>
<dbReference type="Pfam" id="PF05859">
    <property type="entry name" value="Mis12"/>
    <property type="match status" value="1"/>
</dbReference>
<dbReference type="AlphaFoldDB" id="A0A803STA4"/>
<evidence type="ECO:0000256" key="7">
    <source>
        <dbReference type="ARBA" id="ARBA00022838"/>
    </source>
</evidence>
<dbReference type="GO" id="GO:0000070">
    <property type="term" value="P:mitotic sister chromatid segregation"/>
    <property type="evidence" value="ECO:0000318"/>
    <property type="project" value="GO_Central"/>
</dbReference>
<comment type="subcellular location">
    <subcellularLocation>
        <location evidence="1">Chromosome</location>
        <location evidence="1">Centromere</location>
        <location evidence="1">Kinetochore</location>
    </subcellularLocation>
</comment>
<dbReference type="GeneTree" id="ENSGT00390000018665"/>
<keyword evidence="9" id="KW-0131">Cell cycle</keyword>
<evidence type="ECO:0000256" key="11">
    <source>
        <dbReference type="SAM" id="Coils"/>
    </source>
</evidence>
<keyword evidence="10" id="KW-0137">Centromere</keyword>
<dbReference type="GO" id="GO:0051382">
    <property type="term" value="P:kinetochore assembly"/>
    <property type="evidence" value="ECO:0000318"/>
    <property type="project" value="GO_Central"/>
</dbReference>
<evidence type="ECO:0000256" key="3">
    <source>
        <dbReference type="ARBA" id="ARBA00013793"/>
    </source>
</evidence>
<protein>
    <recommendedName>
        <fullName evidence="3">Protein MIS12 homolog</fullName>
    </recommendedName>
</protein>
<dbReference type="Proteomes" id="UP000001646">
    <property type="component" value="Chromosome 2"/>
</dbReference>
<dbReference type="PANTHER" id="PTHR14527:SF2">
    <property type="entry name" value="PROTEIN MIS12 HOMOLOG"/>
    <property type="match status" value="1"/>
</dbReference>
<evidence type="ECO:0000256" key="4">
    <source>
        <dbReference type="ARBA" id="ARBA00022454"/>
    </source>
</evidence>
<feature type="region of interest" description="Disordered" evidence="12">
    <location>
        <begin position="21"/>
        <end position="61"/>
    </location>
</feature>
<accession>A0A803STA4</accession>
<name>A0A803STA4_ANOCA</name>
<keyword evidence="14" id="KW-1185">Reference proteome</keyword>
<dbReference type="PROSITE" id="PS51257">
    <property type="entry name" value="PROKAR_LIPOPROTEIN"/>
    <property type="match status" value="1"/>
</dbReference>
<keyword evidence="8 11" id="KW-0175">Coiled coil</keyword>
<dbReference type="PANTHER" id="PTHR14527">
    <property type="entry name" value="PROTEIN MIS12 HOMOLOG"/>
    <property type="match status" value="1"/>
</dbReference>
<dbReference type="InParanoid" id="A0A803STA4"/>
<dbReference type="FunCoup" id="A0A803STA4">
    <property type="interactions" value="241"/>
</dbReference>
<evidence type="ECO:0000256" key="1">
    <source>
        <dbReference type="ARBA" id="ARBA00004629"/>
    </source>
</evidence>
<evidence type="ECO:0000256" key="6">
    <source>
        <dbReference type="ARBA" id="ARBA00022776"/>
    </source>
</evidence>
<evidence type="ECO:0000313" key="13">
    <source>
        <dbReference type="Ensembl" id="ENSACAP00000026194.1"/>
    </source>
</evidence>
<sequence>MAIQDGKLTATLCLIISSSCPRPASSVQPIPALRRPPPGQSEAPLARRRSQSQHFPTSPPPPPLLIAYQFPLAANGSPPPPDAFGAGPMGARGGRGIEEEEEEAWPSLALKNRREKWGFPFHPGQVNLILLSHRMSDPRTLYSTQFFGFTPQTFLLRVYRAFQDSLSRSMVSMEADLLERFPDEDPALIRQGTEGFLACAKDHLEAVFPQMEATLCQGVLDIPDNVLLLEDQAQEEAGENFSKEGLQELQEEIRQLEAQLQAENRAAEALEAELEEQRIVRAHLEGLRQWLQSLEEATRGDGSSGSLQEGLQALTGAALQLQDVVRTIKKQLAAPEPQ</sequence>
<evidence type="ECO:0000313" key="14">
    <source>
        <dbReference type="Proteomes" id="UP000001646"/>
    </source>
</evidence>
<keyword evidence="6" id="KW-0498">Mitosis</keyword>
<reference evidence="13 14" key="1">
    <citation type="submission" date="2009-12" db="EMBL/GenBank/DDBJ databases">
        <title>The Genome Sequence of Anolis carolinensis (Green Anole Lizard).</title>
        <authorList>
            <consortium name="The Genome Sequencing Platform"/>
            <person name="Di Palma F."/>
            <person name="Alfoldi J."/>
            <person name="Heiman D."/>
            <person name="Young S."/>
            <person name="Grabherr M."/>
            <person name="Johnson J."/>
            <person name="Lander E.S."/>
            <person name="Lindblad-Toh K."/>
        </authorList>
    </citation>
    <scope>NUCLEOTIDE SEQUENCE [LARGE SCALE GENOMIC DNA]</scope>
    <source>
        <strain evidence="13 14">JBL SC #1</strain>
    </source>
</reference>
<comment type="similarity">
    <text evidence="2">Belongs to the mis12 family.</text>
</comment>
<dbReference type="Ensembl" id="ENSACAT00000040399.1">
    <property type="protein sequence ID" value="ENSACAP00000026194.1"/>
    <property type="gene ID" value="ENSACAG00000039151.1"/>
</dbReference>
<evidence type="ECO:0000256" key="10">
    <source>
        <dbReference type="ARBA" id="ARBA00023328"/>
    </source>
</evidence>
<dbReference type="InterPro" id="IPR008685">
    <property type="entry name" value="Centromere_Mis12"/>
</dbReference>
<keyword evidence="5" id="KW-0132">Cell division</keyword>
<evidence type="ECO:0000256" key="12">
    <source>
        <dbReference type="SAM" id="MobiDB-lite"/>
    </source>
</evidence>
<dbReference type="GO" id="GO:0051301">
    <property type="term" value="P:cell division"/>
    <property type="evidence" value="ECO:0007669"/>
    <property type="project" value="UniProtKB-KW"/>
</dbReference>
<keyword evidence="7" id="KW-0995">Kinetochore</keyword>
<dbReference type="GO" id="GO:0000444">
    <property type="term" value="C:MIS12/MIND type complex"/>
    <property type="evidence" value="ECO:0000318"/>
    <property type="project" value="GO_Central"/>
</dbReference>
<reference evidence="13" key="2">
    <citation type="submission" date="2025-08" db="UniProtKB">
        <authorList>
            <consortium name="Ensembl"/>
        </authorList>
    </citation>
    <scope>IDENTIFICATION</scope>
</reference>
<feature type="coiled-coil region" evidence="11">
    <location>
        <begin position="239"/>
        <end position="287"/>
    </location>
</feature>
<dbReference type="GO" id="GO:0005634">
    <property type="term" value="C:nucleus"/>
    <property type="evidence" value="ECO:0007669"/>
    <property type="project" value="InterPro"/>
</dbReference>
<reference evidence="13" key="3">
    <citation type="submission" date="2025-09" db="UniProtKB">
        <authorList>
            <consortium name="Ensembl"/>
        </authorList>
    </citation>
    <scope>IDENTIFICATION</scope>
</reference>
<evidence type="ECO:0000256" key="8">
    <source>
        <dbReference type="ARBA" id="ARBA00023054"/>
    </source>
</evidence>